<dbReference type="PANTHER" id="PTHR46500">
    <property type="entry name" value="CILIA- AND FLAGELLA-ASSOCIATED PROTEIN 221"/>
    <property type="match status" value="1"/>
</dbReference>
<dbReference type="STRING" id="409849.ENSPMGP00000024858"/>
<protein>
    <recommendedName>
        <fullName evidence="1">Cep192-like domain-containing protein</fullName>
    </recommendedName>
</protein>
<dbReference type="GO" id="GO:0097729">
    <property type="term" value="C:9+2 motile cilium"/>
    <property type="evidence" value="ECO:0007669"/>
    <property type="project" value="TreeGrafter"/>
</dbReference>
<dbReference type="InterPro" id="IPR013783">
    <property type="entry name" value="Ig-like_fold"/>
</dbReference>
<accession>A0A3B4B5X4</accession>
<evidence type="ECO:0000259" key="1">
    <source>
        <dbReference type="Pfam" id="PF22067"/>
    </source>
</evidence>
<dbReference type="GO" id="GO:0003341">
    <property type="term" value="P:cilium movement"/>
    <property type="evidence" value="ECO:0007669"/>
    <property type="project" value="InterPro"/>
</dbReference>
<dbReference type="PANTHER" id="PTHR46500:SF1">
    <property type="entry name" value="CILIA- AND FLAGELLA-ASSOCIATED PROTEIN 221"/>
    <property type="match status" value="1"/>
</dbReference>
<proteinExistence type="predicted"/>
<evidence type="ECO:0000313" key="3">
    <source>
        <dbReference type="Proteomes" id="UP000261520"/>
    </source>
</evidence>
<organism evidence="2 3">
    <name type="scientific">Periophthalmus magnuspinnatus</name>
    <dbReference type="NCBI Taxonomy" id="409849"/>
    <lineage>
        <taxon>Eukaryota</taxon>
        <taxon>Metazoa</taxon>
        <taxon>Chordata</taxon>
        <taxon>Craniata</taxon>
        <taxon>Vertebrata</taxon>
        <taxon>Euteleostomi</taxon>
        <taxon>Actinopterygii</taxon>
        <taxon>Neopterygii</taxon>
        <taxon>Teleostei</taxon>
        <taxon>Neoteleostei</taxon>
        <taxon>Acanthomorphata</taxon>
        <taxon>Gobiaria</taxon>
        <taxon>Gobiiformes</taxon>
        <taxon>Gobioidei</taxon>
        <taxon>Gobiidae</taxon>
        <taxon>Oxudercinae</taxon>
        <taxon>Periophthalmus</taxon>
    </lineage>
</organism>
<dbReference type="Gene3D" id="2.60.40.10">
    <property type="entry name" value="Immunoglobulins"/>
    <property type="match status" value="2"/>
</dbReference>
<dbReference type="GO" id="GO:0044458">
    <property type="term" value="P:motile cilium assembly"/>
    <property type="evidence" value="ECO:0007669"/>
    <property type="project" value="TreeGrafter"/>
</dbReference>
<reference evidence="2" key="2">
    <citation type="submission" date="2025-09" db="UniProtKB">
        <authorList>
            <consortium name="Ensembl"/>
        </authorList>
    </citation>
    <scope>IDENTIFICATION</scope>
</reference>
<dbReference type="InterPro" id="IPR029676">
    <property type="entry name" value="CFAP221"/>
</dbReference>
<dbReference type="Pfam" id="PF24771">
    <property type="entry name" value="Ig_CFAP74_1st"/>
    <property type="match status" value="1"/>
</dbReference>
<dbReference type="Pfam" id="PF22067">
    <property type="entry name" value="Cep192_D3"/>
    <property type="match status" value="1"/>
</dbReference>
<reference evidence="2" key="1">
    <citation type="submission" date="2025-08" db="UniProtKB">
        <authorList>
            <consortium name="Ensembl"/>
        </authorList>
    </citation>
    <scope>IDENTIFICATION</scope>
</reference>
<name>A0A3B4B5X4_9GOBI</name>
<keyword evidence="3" id="KW-1185">Reference proteome</keyword>
<feature type="domain" description="Cep192-like" evidence="1">
    <location>
        <begin position="139"/>
        <end position="197"/>
    </location>
</feature>
<sequence length="227" mass="25843">MLLSMCLNCLFSEFYGNLKSNSLIQAEPAEVHFSGFELGKKYSNTLQLINISTEVMNIHILPTQTKYFQTAYIKKYRLVPGLAYTVKIHFCPDEWRYFYDSVRVHCKNEENLLIPVHAYPVINDLHIPPRIDLPATALHVSHTIPLRCSCPIDFEFQIFVIETSQAFSIQPLAGVIPANSQVEIIVTFTPLQYETSQITFKLVVSQFNTKPFLCTVTGSSNPHVAIR</sequence>
<dbReference type="InterPro" id="IPR054089">
    <property type="entry name" value="Cep192-like_D3"/>
</dbReference>
<evidence type="ECO:0000313" key="2">
    <source>
        <dbReference type="Ensembl" id="ENSPMGP00000024858.1"/>
    </source>
</evidence>
<dbReference type="AlphaFoldDB" id="A0A3B4B5X4"/>
<dbReference type="Proteomes" id="UP000261520">
    <property type="component" value="Unplaced"/>
</dbReference>
<dbReference type="Ensembl" id="ENSPMGT00000026485.1">
    <property type="protein sequence ID" value="ENSPMGP00000024858.1"/>
    <property type="gene ID" value="ENSPMGG00000020107.1"/>
</dbReference>